<comment type="subunit">
    <text evidence="2 7">Heterodimer of SbcC and SbcD.</text>
</comment>
<evidence type="ECO:0000256" key="6">
    <source>
        <dbReference type="ARBA" id="ARBA00022839"/>
    </source>
</evidence>
<dbReference type="InterPro" id="IPR026843">
    <property type="entry name" value="SbcD_C"/>
</dbReference>
<dbReference type="SUPFAM" id="SSF56300">
    <property type="entry name" value="Metallo-dependent phosphatases"/>
    <property type="match status" value="1"/>
</dbReference>
<feature type="domain" description="Calcineurin-like phosphoesterase" evidence="8">
    <location>
        <begin position="1"/>
        <end position="216"/>
    </location>
</feature>
<dbReference type="Pfam" id="PF00149">
    <property type="entry name" value="Metallophos"/>
    <property type="match status" value="1"/>
</dbReference>
<evidence type="ECO:0000313" key="11">
    <source>
        <dbReference type="Proteomes" id="UP000613011"/>
    </source>
</evidence>
<proteinExistence type="inferred from homology"/>
<dbReference type="InterPro" id="IPR041796">
    <property type="entry name" value="Mre11_N"/>
</dbReference>
<evidence type="ECO:0000313" key="10">
    <source>
        <dbReference type="EMBL" id="MBL0419939.1"/>
    </source>
</evidence>
<dbReference type="InterPro" id="IPR050535">
    <property type="entry name" value="DNA_Repair-Maintenance_Comp"/>
</dbReference>
<dbReference type="GO" id="GO:0006310">
    <property type="term" value="P:DNA recombination"/>
    <property type="evidence" value="ECO:0007669"/>
    <property type="project" value="UniProtKB-KW"/>
</dbReference>
<dbReference type="Pfam" id="PF12320">
    <property type="entry name" value="SbcD_C"/>
    <property type="match status" value="1"/>
</dbReference>
<dbReference type="PANTHER" id="PTHR30337:SF0">
    <property type="entry name" value="NUCLEASE SBCCD SUBUNIT D"/>
    <property type="match status" value="1"/>
</dbReference>
<evidence type="ECO:0000256" key="2">
    <source>
        <dbReference type="ARBA" id="ARBA00011322"/>
    </source>
</evidence>
<accession>A0A936ZSR3</accession>
<evidence type="ECO:0000259" key="8">
    <source>
        <dbReference type="Pfam" id="PF00149"/>
    </source>
</evidence>
<dbReference type="RefSeq" id="WP_201682937.1">
    <property type="nucleotide sequence ID" value="NZ_JAEQNA010000001.1"/>
</dbReference>
<keyword evidence="4 7" id="KW-0540">Nuclease</keyword>
<evidence type="ECO:0000256" key="4">
    <source>
        <dbReference type="ARBA" id="ARBA00022722"/>
    </source>
</evidence>
<reference evidence="10" key="1">
    <citation type="submission" date="2021-01" db="EMBL/GenBank/DDBJ databases">
        <title>Ramlibacter sp. strain AW1 16S ribosomal RNA gene Genome sequencing and assembly.</title>
        <authorList>
            <person name="Kang M."/>
        </authorList>
    </citation>
    <scope>NUCLEOTIDE SEQUENCE</scope>
    <source>
        <strain evidence="10">AW1</strain>
    </source>
</reference>
<dbReference type="Proteomes" id="UP000613011">
    <property type="component" value="Unassembled WGS sequence"/>
</dbReference>
<evidence type="ECO:0000256" key="7">
    <source>
        <dbReference type="RuleBase" id="RU363069"/>
    </source>
</evidence>
<feature type="domain" description="Nuclease SbcCD subunit D C-terminal" evidence="9">
    <location>
        <begin position="268"/>
        <end position="358"/>
    </location>
</feature>
<evidence type="ECO:0000256" key="3">
    <source>
        <dbReference type="ARBA" id="ARBA00013365"/>
    </source>
</evidence>
<dbReference type="EMBL" id="JAEQNA010000001">
    <property type="protein sequence ID" value="MBL0419939.1"/>
    <property type="molecule type" value="Genomic_DNA"/>
</dbReference>
<evidence type="ECO:0000256" key="5">
    <source>
        <dbReference type="ARBA" id="ARBA00022801"/>
    </source>
</evidence>
<comment type="function">
    <text evidence="7">SbcCD cleaves DNA hairpin structures. These structures can inhibit DNA replication and are intermediates in certain DNA recombination reactions. The complex acts as a 3'-&gt;5' double strand exonuclease that can open hairpins. It also has a 5' single-strand endonuclease activity.</text>
</comment>
<dbReference type="InterPro" id="IPR004843">
    <property type="entry name" value="Calcineurin-like_PHP"/>
</dbReference>
<keyword evidence="7" id="KW-0233">DNA recombination</keyword>
<comment type="caution">
    <text evidence="10">The sequence shown here is derived from an EMBL/GenBank/DDBJ whole genome shotgun (WGS) entry which is preliminary data.</text>
</comment>
<dbReference type="CDD" id="cd00840">
    <property type="entry name" value="MPP_Mre11_N"/>
    <property type="match status" value="1"/>
</dbReference>
<dbReference type="GO" id="GO:0004519">
    <property type="term" value="F:endonuclease activity"/>
    <property type="evidence" value="ECO:0007669"/>
    <property type="project" value="UniProtKB-KW"/>
</dbReference>
<comment type="similarity">
    <text evidence="1 7">Belongs to the SbcD family.</text>
</comment>
<dbReference type="InterPro" id="IPR004593">
    <property type="entry name" value="SbcD"/>
</dbReference>
<gene>
    <name evidence="7" type="primary">sbcD</name>
    <name evidence="10" type="ORF">JI739_06225</name>
</gene>
<organism evidence="10 11">
    <name type="scientific">Ramlibacter aurantiacus</name>
    <dbReference type="NCBI Taxonomy" id="2801330"/>
    <lineage>
        <taxon>Bacteria</taxon>
        <taxon>Pseudomonadati</taxon>
        <taxon>Pseudomonadota</taxon>
        <taxon>Betaproteobacteria</taxon>
        <taxon>Burkholderiales</taxon>
        <taxon>Comamonadaceae</taxon>
        <taxon>Ramlibacter</taxon>
    </lineage>
</organism>
<dbReference type="GO" id="GO:0006260">
    <property type="term" value="P:DNA replication"/>
    <property type="evidence" value="ECO:0007669"/>
    <property type="project" value="UniProtKB-KW"/>
</dbReference>
<keyword evidence="5 7" id="KW-0378">Hydrolase</keyword>
<dbReference type="GO" id="GO:0008408">
    <property type="term" value="F:3'-5' exonuclease activity"/>
    <property type="evidence" value="ECO:0007669"/>
    <property type="project" value="InterPro"/>
</dbReference>
<dbReference type="Gene3D" id="3.60.21.10">
    <property type="match status" value="1"/>
</dbReference>
<evidence type="ECO:0000259" key="9">
    <source>
        <dbReference type="Pfam" id="PF12320"/>
    </source>
</evidence>
<dbReference type="PANTHER" id="PTHR30337">
    <property type="entry name" value="COMPONENT OF ATP-DEPENDENT DSDNA EXONUCLEASE"/>
    <property type="match status" value="1"/>
</dbReference>
<keyword evidence="7" id="KW-0235">DNA replication</keyword>
<evidence type="ECO:0000256" key="1">
    <source>
        <dbReference type="ARBA" id="ARBA00010555"/>
    </source>
</evidence>
<dbReference type="InterPro" id="IPR029052">
    <property type="entry name" value="Metallo-depent_PP-like"/>
</dbReference>
<dbReference type="NCBIfam" id="TIGR00619">
    <property type="entry name" value="sbcd"/>
    <property type="match status" value="1"/>
</dbReference>
<dbReference type="AlphaFoldDB" id="A0A936ZSR3"/>
<protein>
    <recommendedName>
        <fullName evidence="3 7">Nuclease SbcCD subunit D</fullName>
    </recommendedName>
</protein>
<keyword evidence="6 7" id="KW-0269">Exonuclease</keyword>
<keyword evidence="11" id="KW-1185">Reference proteome</keyword>
<name>A0A936ZSR3_9BURK</name>
<sequence>MRFLHTADWHLGRWFHGSSLLEDQAHVLDQFVELAARERVDAVVIAGDVYDRAVPPADAVSLLGDVLERLVVRHAIPVVLIAGNHDSAERIGFGGPIFERQGLHLRGTLSRLEAVTLQGRQGPVDFHPLPYVEPAFARALEGGESVTDHAQAMSHVLARIRSGFQPDRRHVLVAHAFVAGGSESESERPLSVGGSGGVPPSVFEGFDYVALGHLHRPQRAGSDRIRYAGSLLKYSFDEAAHDKSVSLVEFEFEADGNCRVTPHRLRPRRDVRVIEGRMADLLAGAEAFGPRTDYLSARITDDGPVLDAMARLREVYPQLMEIRFARQAATGPTVDGAGAGDHRRRTPADLFASFFRDMQGQDWTEAQRAAFEASTRELLEAPPNGVLF</sequence>
<keyword evidence="7" id="KW-0255">Endonuclease</keyword>